<evidence type="ECO:0000313" key="2">
    <source>
        <dbReference type="EMBL" id="NYD43973.1"/>
    </source>
</evidence>
<organism evidence="2 3">
    <name type="scientific">Nocardioides panaciterrulae</name>
    <dbReference type="NCBI Taxonomy" id="661492"/>
    <lineage>
        <taxon>Bacteria</taxon>
        <taxon>Bacillati</taxon>
        <taxon>Actinomycetota</taxon>
        <taxon>Actinomycetes</taxon>
        <taxon>Propionibacteriales</taxon>
        <taxon>Nocardioidaceae</taxon>
        <taxon>Nocardioides</taxon>
    </lineage>
</organism>
<protein>
    <submittedName>
        <fullName evidence="2">Uncharacterized protein</fullName>
    </submittedName>
</protein>
<comment type="caution">
    <text evidence="2">The sequence shown here is derived from an EMBL/GenBank/DDBJ whole genome shotgun (WGS) entry which is preliminary data.</text>
</comment>
<gene>
    <name evidence="1" type="ORF">BJZ21_000024</name>
    <name evidence="2" type="ORF">BJZ21_004056</name>
</gene>
<accession>A0A7Y9JD00</accession>
<proteinExistence type="predicted"/>
<reference evidence="2 3" key="1">
    <citation type="submission" date="2020-07" db="EMBL/GenBank/DDBJ databases">
        <title>Sequencing the genomes of 1000 actinobacteria strains.</title>
        <authorList>
            <person name="Klenk H.-P."/>
        </authorList>
    </citation>
    <scope>NUCLEOTIDE SEQUENCE [LARGE SCALE GENOMIC DNA]</scope>
    <source>
        <strain evidence="2 3">DSM 21350</strain>
    </source>
</reference>
<sequence length="82" mass="8345">MSAATGATTVAATAPLQCQVEAGRFSSTVVDAETVRASTIRLALRELRAGHGRGAALEVMYAGLKDQCPLTFRAPATPGGVA</sequence>
<dbReference type="EMBL" id="JACCBG010000001">
    <property type="protein sequence ID" value="NYD39941.1"/>
    <property type="molecule type" value="Genomic_DNA"/>
</dbReference>
<evidence type="ECO:0000313" key="1">
    <source>
        <dbReference type="EMBL" id="NYD39941.1"/>
    </source>
</evidence>
<dbReference type="Proteomes" id="UP000535511">
    <property type="component" value="Unassembled WGS sequence"/>
</dbReference>
<dbReference type="RefSeq" id="WP_179661894.1">
    <property type="nucleotide sequence ID" value="NZ_JACCBG010000001.1"/>
</dbReference>
<evidence type="ECO:0000313" key="3">
    <source>
        <dbReference type="Proteomes" id="UP000535511"/>
    </source>
</evidence>
<dbReference type="AlphaFoldDB" id="A0A7Y9JD00"/>
<dbReference type="EMBL" id="JACCBG010000001">
    <property type="protein sequence ID" value="NYD43973.1"/>
    <property type="molecule type" value="Genomic_DNA"/>
</dbReference>
<name>A0A7Y9JD00_9ACTN</name>
<keyword evidence="3" id="KW-1185">Reference proteome</keyword>